<protein>
    <recommendedName>
        <fullName evidence="3">Reverse transcriptase Ty1/copia-type domain-containing protein</fullName>
    </recommendedName>
</protein>
<gene>
    <name evidence="1" type="ORF">OSB04_012159</name>
</gene>
<evidence type="ECO:0000313" key="2">
    <source>
        <dbReference type="Proteomes" id="UP001172457"/>
    </source>
</evidence>
<dbReference type="EMBL" id="JARYMX010000003">
    <property type="protein sequence ID" value="KAJ9557545.1"/>
    <property type="molecule type" value="Genomic_DNA"/>
</dbReference>
<sequence length="224" mass="26630">MVFLDIHDKTIKEAHDKTIKEEKPLKRKEKKKKRQKLDGEDLTKNDLYKLTPDGSIGYLKACLVSKGYSQAYSIDYKKKFPSIAKILQLYCSTTAVDHWPLNWLDIKNAFLSSIIEVYMDLLPLLSSKKRAPTFFLLKRKTLYVSSSRREDCMIKAHRFFLRAKYFQDTPCCAQLKIKENQHKQMQREKLEHKRIWISDRFKIQEATELQTYRAQVPTRKFPIY</sequence>
<keyword evidence="2" id="KW-1185">Reference proteome</keyword>
<accession>A0AA38TML3</accession>
<name>A0AA38TML3_9ASTR</name>
<reference evidence="1" key="1">
    <citation type="submission" date="2023-03" db="EMBL/GenBank/DDBJ databases">
        <title>Chromosome-scale reference genome and RAD-based genetic map of yellow starthistle (Centaurea solstitialis) reveal putative structural variation and QTLs associated with invader traits.</title>
        <authorList>
            <person name="Reatini B."/>
            <person name="Cang F.A."/>
            <person name="Jiang Q."/>
            <person name="Mckibben M.T.W."/>
            <person name="Barker M.S."/>
            <person name="Rieseberg L.H."/>
            <person name="Dlugosch K.M."/>
        </authorList>
    </citation>
    <scope>NUCLEOTIDE SEQUENCE</scope>
    <source>
        <strain evidence="1">CAN-66</strain>
        <tissue evidence="1">Leaf</tissue>
    </source>
</reference>
<organism evidence="1 2">
    <name type="scientific">Centaurea solstitialis</name>
    <name type="common">yellow star-thistle</name>
    <dbReference type="NCBI Taxonomy" id="347529"/>
    <lineage>
        <taxon>Eukaryota</taxon>
        <taxon>Viridiplantae</taxon>
        <taxon>Streptophyta</taxon>
        <taxon>Embryophyta</taxon>
        <taxon>Tracheophyta</taxon>
        <taxon>Spermatophyta</taxon>
        <taxon>Magnoliopsida</taxon>
        <taxon>eudicotyledons</taxon>
        <taxon>Gunneridae</taxon>
        <taxon>Pentapetalae</taxon>
        <taxon>asterids</taxon>
        <taxon>campanulids</taxon>
        <taxon>Asterales</taxon>
        <taxon>Asteraceae</taxon>
        <taxon>Carduoideae</taxon>
        <taxon>Cardueae</taxon>
        <taxon>Centaureinae</taxon>
        <taxon>Centaurea</taxon>
    </lineage>
</organism>
<dbReference type="Proteomes" id="UP001172457">
    <property type="component" value="Chromosome 3"/>
</dbReference>
<evidence type="ECO:0000313" key="1">
    <source>
        <dbReference type="EMBL" id="KAJ9557545.1"/>
    </source>
</evidence>
<dbReference type="AlphaFoldDB" id="A0AA38TML3"/>
<proteinExistence type="predicted"/>
<evidence type="ECO:0008006" key="3">
    <source>
        <dbReference type="Google" id="ProtNLM"/>
    </source>
</evidence>
<comment type="caution">
    <text evidence="1">The sequence shown here is derived from an EMBL/GenBank/DDBJ whole genome shotgun (WGS) entry which is preliminary data.</text>
</comment>